<sequence>MKGILGRKLGMTQVFTIDGTLIPVTVIDVKPNVVLQKKTKETDGYEAVQLGYEDVKEQRSNKPAIGHAKKANTAPKKYIKEIRADEMMNFEVGAEVKADLFKAGDVVDVQGTSKGKGYSGTIVRNNAARGPMSHGSGHHRHIGSLATNGRNNGVVNKGTAMPGQEGGYTTTNQNLQVIKVDAEEGYILVKGNIPGPRKGLVVIKTTVKPVKEVTPVEIISYAGTSVEEELEKVAETIDEEIASEAVATEEGK</sequence>
<dbReference type="Gene3D" id="3.30.160.810">
    <property type="match status" value="1"/>
</dbReference>
<evidence type="ECO:0000256" key="1">
    <source>
        <dbReference type="ARBA" id="ARBA00006540"/>
    </source>
</evidence>
<dbReference type="FunFam" id="3.30.160.810:FF:000002">
    <property type="entry name" value="50S ribosomal protein L3"/>
    <property type="match status" value="1"/>
</dbReference>
<evidence type="ECO:0000313" key="10">
    <source>
        <dbReference type="EMBL" id="EFC06226.1"/>
    </source>
</evidence>
<dbReference type="GO" id="GO:0006412">
    <property type="term" value="P:translation"/>
    <property type="evidence" value="ECO:0007669"/>
    <property type="project" value="UniProtKB-UniRule"/>
</dbReference>
<comment type="caution">
    <text evidence="10">The sequence shown here is derived from an EMBL/GenBank/DDBJ whole genome shotgun (WGS) entry which is preliminary data.</text>
</comment>
<dbReference type="STRING" id="679192.HMPREF9013_0928"/>
<dbReference type="PANTHER" id="PTHR11229">
    <property type="entry name" value="50S RIBOSOMAL PROTEIN L3"/>
    <property type="match status" value="1"/>
</dbReference>
<keyword evidence="2 7" id="KW-0699">rRNA-binding</keyword>
<evidence type="ECO:0000256" key="4">
    <source>
        <dbReference type="ARBA" id="ARBA00022980"/>
    </source>
</evidence>
<dbReference type="AlphaFoldDB" id="D2MMF0"/>
<evidence type="ECO:0000313" key="11">
    <source>
        <dbReference type="Proteomes" id="UP000005017"/>
    </source>
</evidence>
<name>D2MMF0_9FIRM</name>
<evidence type="ECO:0000256" key="8">
    <source>
        <dbReference type="RuleBase" id="RU003905"/>
    </source>
</evidence>
<gene>
    <name evidence="7 10" type="primary">rplC</name>
    <name evidence="10" type="ORF">HMPREF9013_0928</name>
</gene>
<comment type="function">
    <text evidence="7 9">One of the primary rRNA binding proteins, it binds directly near the 3'-end of the 23S rRNA, where it nucleates assembly of the 50S subunit.</text>
</comment>
<evidence type="ECO:0000256" key="9">
    <source>
        <dbReference type="RuleBase" id="RU003906"/>
    </source>
</evidence>
<proteinExistence type="inferred from homology"/>
<dbReference type="InterPro" id="IPR019927">
    <property type="entry name" value="Ribosomal_uL3_bac/org-type"/>
</dbReference>
<dbReference type="Proteomes" id="UP000005017">
    <property type="component" value="Unassembled WGS sequence"/>
</dbReference>
<dbReference type="InterPro" id="IPR000597">
    <property type="entry name" value="Ribosomal_uL3"/>
</dbReference>
<dbReference type="HAMAP" id="MF_01325_B">
    <property type="entry name" value="Ribosomal_uL3_B"/>
    <property type="match status" value="1"/>
</dbReference>
<dbReference type="InterPro" id="IPR019926">
    <property type="entry name" value="Ribosomal_uL3_CS"/>
</dbReference>
<keyword evidence="11" id="KW-1185">Reference proteome</keyword>
<evidence type="ECO:0000256" key="3">
    <source>
        <dbReference type="ARBA" id="ARBA00022884"/>
    </source>
</evidence>
<dbReference type="eggNOG" id="COG0087">
    <property type="taxonomic scope" value="Bacteria"/>
</dbReference>
<evidence type="ECO:0000256" key="6">
    <source>
        <dbReference type="ARBA" id="ARBA00035243"/>
    </source>
</evidence>
<protein>
    <recommendedName>
        <fullName evidence="6 7">Large ribosomal subunit protein uL3</fullName>
    </recommendedName>
</protein>
<dbReference type="RefSeq" id="WP_006626571.1">
    <property type="nucleotide sequence ID" value="NZ_ADFR01000002.1"/>
</dbReference>
<dbReference type="PANTHER" id="PTHR11229:SF16">
    <property type="entry name" value="LARGE RIBOSOMAL SUBUNIT PROTEIN UL3C"/>
    <property type="match status" value="1"/>
</dbReference>
<dbReference type="NCBIfam" id="TIGR03625">
    <property type="entry name" value="L3_bact"/>
    <property type="match status" value="1"/>
</dbReference>
<reference evidence="11" key="1">
    <citation type="submission" date="2009-12" db="EMBL/GenBank/DDBJ databases">
        <title>Sequence of Clostridiales genomosp. BVAB3 str. UPII9-5.</title>
        <authorList>
            <person name="Madupu R."/>
            <person name="Durkin A.S."/>
            <person name="Torralba M."/>
            <person name="Methe B."/>
            <person name="Sutton G.G."/>
            <person name="Strausberg R.L."/>
            <person name="Nelson K.E."/>
        </authorList>
    </citation>
    <scope>NUCLEOTIDE SEQUENCE [LARGE SCALE GENOMIC DNA]</scope>
    <source>
        <strain evidence="11">W1219</strain>
    </source>
</reference>
<dbReference type="GO" id="GO:0019843">
    <property type="term" value="F:rRNA binding"/>
    <property type="evidence" value="ECO:0007669"/>
    <property type="project" value="UniProtKB-UniRule"/>
</dbReference>
<dbReference type="Pfam" id="PF00297">
    <property type="entry name" value="Ribosomal_L3"/>
    <property type="match status" value="1"/>
</dbReference>
<accession>D2MMF0</accession>
<dbReference type="PROSITE" id="PS00474">
    <property type="entry name" value="RIBOSOMAL_L3"/>
    <property type="match status" value="1"/>
</dbReference>
<dbReference type="EMBL" id="ADFR01000002">
    <property type="protein sequence ID" value="EFC06226.1"/>
    <property type="molecule type" value="Genomic_DNA"/>
</dbReference>
<dbReference type="OrthoDB" id="9806135at2"/>
<comment type="similarity">
    <text evidence="1 7 8">Belongs to the universal ribosomal protein uL3 family.</text>
</comment>
<dbReference type="SUPFAM" id="SSF50447">
    <property type="entry name" value="Translation proteins"/>
    <property type="match status" value="1"/>
</dbReference>
<dbReference type="GO" id="GO:0003735">
    <property type="term" value="F:structural constituent of ribosome"/>
    <property type="evidence" value="ECO:0007669"/>
    <property type="project" value="UniProtKB-UniRule"/>
</dbReference>
<evidence type="ECO:0000256" key="2">
    <source>
        <dbReference type="ARBA" id="ARBA00022730"/>
    </source>
</evidence>
<organism evidence="10 11">
    <name type="scientific">Bulleidia extructa W1219</name>
    <dbReference type="NCBI Taxonomy" id="679192"/>
    <lineage>
        <taxon>Bacteria</taxon>
        <taxon>Bacillati</taxon>
        <taxon>Bacillota</taxon>
        <taxon>Erysipelotrichia</taxon>
        <taxon>Erysipelotrichales</taxon>
        <taxon>Erysipelotrichaceae</taxon>
        <taxon>Bulleidia</taxon>
    </lineage>
</organism>
<dbReference type="InterPro" id="IPR009000">
    <property type="entry name" value="Transl_B-barrel_sf"/>
</dbReference>
<comment type="subunit">
    <text evidence="7 9">Part of the 50S ribosomal subunit. Forms a cluster with proteins L14 and L19.</text>
</comment>
<keyword evidence="4 7" id="KW-0689">Ribosomal protein</keyword>
<keyword evidence="5 7" id="KW-0687">Ribonucleoprotein</keyword>
<evidence type="ECO:0000256" key="7">
    <source>
        <dbReference type="HAMAP-Rule" id="MF_01325"/>
    </source>
</evidence>
<evidence type="ECO:0000256" key="5">
    <source>
        <dbReference type="ARBA" id="ARBA00023274"/>
    </source>
</evidence>
<dbReference type="GO" id="GO:0022625">
    <property type="term" value="C:cytosolic large ribosomal subunit"/>
    <property type="evidence" value="ECO:0007669"/>
    <property type="project" value="TreeGrafter"/>
</dbReference>
<dbReference type="Gene3D" id="2.40.30.10">
    <property type="entry name" value="Translation factors"/>
    <property type="match status" value="1"/>
</dbReference>
<keyword evidence="3 7" id="KW-0694">RNA-binding</keyword>